<organism evidence="1 2">
    <name type="scientific">Vibrio chemaguriensis</name>
    <dbReference type="NCBI Taxonomy" id="2527672"/>
    <lineage>
        <taxon>Bacteria</taxon>
        <taxon>Pseudomonadati</taxon>
        <taxon>Pseudomonadota</taxon>
        <taxon>Gammaproteobacteria</taxon>
        <taxon>Vibrionales</taxon>
        <taxon>Vibrionaceae</taxon>
        <taxon>Vibrio</taxon>
    </lineage>
</organism>
<accession>A0ABX1HXT4</accession>
<sequence length="203" mass="22675">MLEEALKTAKNDLSEIQLNKAHELNSRIAFGALTQEVGLNDLKYDDVIGTSFAEKVEMVKAKSAVSDNVSPEEAEAEFLRLMELFRKIGNRNMYGNNCTVFRPPSGFRFNDEVANTYYHMYEGALKASEALSLLEAFLNASLEYAVAGGPKSMLRWILEVGRAIAMQEIENQIKDPNDVLNPTLTYLANQSYQSPLTTAYIFG</sequence>
<evidence type="ECO:0000313" key="2">
    <source>
        <dbReference type="Proteomes" id="UP000778757"/>
    </source>
</evidence>
<evidence type="ECO:0000313" key="1">
    <source>
        <dbReference type="EMBL" id="NKJ68261.1"/>
    </source>
</evidence>
<name>A0ABX1HXT4_9VIBR</name>
<protein>
    <submittedName>
        <fullName evidence="1">Uncharacterized protein</fullName>
    </submittedName>
</protein>
<dbReference type="Proteomes" id="UP000778757">
    <property type="component" value="Unassembled WGS sequence"/>
</dbReference>
<reference evidence="1 2" key="1">
    <citation type="journal article" date="2019" name="Curr. Microbiol.">
        <title>Vibrio chemaguriensis sp. nov., from Sundarbans, Bay of Bengal.</title>
        <authorList>
            <person name="Ghosh A."/>
            <person name="Bhadury P."/>
        </authorList>
    </citation>
    <scope>NUCLEOTIDE SEQUENCE [LARGE SCALE GENOMIC DNA]</scope>
    <source>
        <strain evidence="1 2">Iso1</strain>
    </source>
</reference>
<dbReference type="RefSeq" id="WP_140319049.1">
    <property type="nucleotide sequence ID" value="NZ_SHOE01000009.1"/>
</dbReference>
<comment type="caution">
    <text evidence="1">The sequence shown here is derived from an EMBL/GenBank/DDBJ whole genome shotgun (WGS) entry which is preliminary data.</text>
</comment>
<gene>
    <name evidence="1" type="ORF">EX191_10730</name>
</gene>
<dbReference type="EMBL" id="SHOE01000009">
    <property type="protein sequence ID" value="NKJ68261.1"/>
    <property type="molecule type" value="Genomic_DNA"/>
</dbReference>
<proteinExistence type="predicted"/>
<keyword evidence="2" id="KW-1185">Reference proteome</keyword>